<keyword evidence="2" id="KW-1185">Reference proteome</keyword>
<dbReference type="STRING" id="400055.SAMN04490243_0976"/>
<dbReference type="Proteomes" id="UP000199534">
    <property type="component" value="Unassembled WGS sequence"/>
</dbReference>
<evidence type="ECO:0000313" key="1">
    <source>
        <dbReference type="EMBL" id="SFR35344.1"/>
    </source>
</evidence>
<name>A0A1I6FZK5_9FLAO</name>
<dbReference type="EMBL" id="FOYQ01000001">
    <property type="protein sequence ID" value="SFR35344.1"/>
    <property type="molecule type" value="Genomic_DNA"/>
</dbReference>
<protein>
    <submittedName>
        <fullName evidence="1">Uncharacterized protein</fullName>
    </submittedName>
</protein>
<evidence type="ECO:0000313" key="2">
    <source>
        <dbReference type="Proteomes" id="UP000199534"/>
    </source>
</evidence>
<accession>A0A1I6FZK5</accession>
<dbReference type="RefSeq" id="WP_092981097.1">
    <property type="nucleotide sequence ID" value="NZ_FOYQ01000001.1"/>
</dbReference>
<organism evidence="1 2">
    <name type="scientific">Robiginitalea myxolifaciens</name>
    <dbReference type="NCBI Taxonomy" id="400055"/>
    <lineage>
        <taxon>Bacteria</taxon>
        <taxon>Pseudomonadati</taxon>
        <taxon>Bacteroidota</taxon>
        <taxon>Flavobacteriia</taxon>
        <taxon>Flavobacteriales</taxon>
        <taxon>Flavobacteriaceae</taxon>
        <taxon>Robiginitalea</taxon>
    </lineage>
</organism>
<reference evidence="1 2" key="1">
    <citation type="submission" date="2016-10" db="EMBL/GenBank/DDBJ databases">
        <authorList>
            <person name="de Groot N.N."/>
        </authorList>
    </citation>
    <scope>NUCLEOTIDE SEQUENCE [LARGE SCALE GENOMIC DNA]</scope>
    <source>
        <strain evidence="1 2">DSM 21019</strain>
    </source>
</reference>
<dbReference type="AlphaFoldDB" id="A0A1I6FZK5"/>
<gene>
    <name evidence="1" type="ORF">SAMN04490243_0976</name>
</gene>
<sequence length="191" mass="20895">MILNSKNVFRLSAGLLAIAAIFLCISYVTPGTGFRGTQQGSGQYSLISELDGEKHFFQGPVYFEMAQQHSGVDEQPVFKLHFINAEVKSGNGFGFLIPLEKNQEEINADRYSVVKESGVPGSKQETVFGYADVLSEGSALYFTETGSISISRVEAQEVVGEMNMWLKSANGSRMRVRGSFTAIPLKQTASF</sequence>
<proteinExistence type="predicted"/>
<dbReference type="OrthoDB" id="1446405at2"/>